<dbReference type="AlphaFoldDB" id="A0A0F9DFK9"/>
<keyword evidence="1" id="KW-0812">Transmembrane</keyword>
<keyword evidence="1" id="KW-0472">Membrane</keyword>
<protein>
    <submittedName>
        <fullName evidence="2">Uncharacterized protein</fullName>
    </submittedName>
</protein>
<evidence type="ECO:0000256" key="1">
    <source>
        <dbReference type="SAM" id="Phobius"/>
    </source>
</evidence>
<accession>A0A0F9DFK9</accession>
<evidence type="ECO:0000313" key="2">
    <source>
        <dbReference type="EMBL" id="KKL52546.1"/>
    </source>
</evidence>
<gene>
    <name evidence="2" type="ORF">LCGC14_2284390</name>
</gene>
<organism evidence="2">
    <name type="scientific">marine sediment metagenome</name>
    <dbReference type="NCBI Taxonomy" id="412755"/>
    <lineage>
        <taxon>unclassified sequences</taxon>
        <taxon>metagenomes</taxon>
        <taxon>ecological metagenomes</taxon>
    </lineage>
</organism>
<dbReference type="EMBL" id="LAZR01031854">
    <property type="protein sequence ID" value="KKL52546.1"/>
    <property type="molecule type" value="Genomic_DNA"/>
</dbReference>
<keyword evidence="1" id="KW-1133">Transmembrane helix</keyword>
<comment type="caution">
    <text evidence="2">The sequence shown here is derived from an EMBL/GenBank/DDBJ whole genome shotgun (WGS) entry which is preliminary data.</text>
</comment>
<name>A0A0F9DFK9_9ZZZZ</name>
<feature type="transmembrane region" description="Helical" evidence="1">
    <location>
        <begin position="88"/>
        <end position="110"/>
    </location>
</feature>
<feature type="transmembrane region" description="Helical" evidence="1">
    <location>
        <begin position="9"/>
        <end position="27"/>
    </location>
</feature>
<reference evidence="2" key="1">
    <citation type="journal article" date="2015" name="Nature">
        <title>Complex archaea that bridge the gap between prokaryotes and eukaryotes.</title>
        <authorList>
            <person name="Spang A."/>
            <person name="Saw J.H."/>
            <person name="Jorgensen S.L."/>
            <person name="Zaremba-Niedzwiedzka K."/>
            <person name="Martijn J."/>
            <person name="Lind A.E."/>
            <person name="van Eijk R."/>
            <person name="Schleper C."/>
            <person name="Guy L."/>
            <person name="Ettema T.J."/>
        </authorList>
    </citation>
    <scope>NUCLEOTIDE SEQUENCE</scope>
</reference>
<feature type="transmembrane region" description="Helical" evidence="1">
    <location>
        <begin position="47"/>
        <end position="67"/>
    </location>
</feature>
<sequence length="142" mass="15517">MSYTQKSRLLEVVITLVVLFNYLQAVLSMTPEAQMDPTLASGLLIKLVIQTVVMLAVMHSILAAFNSKYANQPKDEREQAIALKAKSVSLFILQLGVVNAVFALLINSVYPIPMSPVHQLVIAALLSEVIGGVVEVWLLQRG</sequence>
<proteinExistence type="predicted"/>
<feature type="transmembrane region" description="Helical" evidence="1">
    <location>
        <begin position="116"/>
        <end position="139"/>
    </location>
</feature>